<evidence type="ECO:0000313" key="3">
    <source>
        <dbReference type="Proteomes" id="UP001156215"/>
    </source>
</evidence>
<evidence type="ECO:0000313" key="2">
    <source>
        <dbReference type="EMBL" id="WAW11365.1"/>
    </source>
</evidence>
<reference evidence="2" key="1">
    <citation type="journal article" date="2022" name="Front. Microbiol.">
        <title>New perspectives on an old grouping: The genomic and phenotypic variability of Oxalobacter formigenes and the implications for calcium oxalate stone prevention.</title>
        <authorList>
            <person name="Chmiel J.A."/>
            <person name="Carr C."/>
            <person name="Stuivenberg G.A."/>
            <person name="Venema R."/>
            <person name="Chanyi R.M."/>
            <person name="Al K.F."/>
            <person name="Giguere D."/>
            <person name="Say H."/>
            <person name="Akouris P.P."/>
            <person name="Dominguez Romero S.A."/>
            <person name="Kwong A."/>
            <person name="Tai V."/>
            <person name="Koval S.F."/>
            <person name="Razvi H."/>
            <person name="Bjazevic J."/>
            <person name="Burton J.P."/>
        </authorList>
    </citation>
    <scope>NUCLEOTIDE SEQUENCE</scope>
    <source>
        <strain evidence="2">WoOx3</strain>
    </source>
</reference>
<dbReference type="GO" id="GO:0006355">
    <property type="term" value="P:regulation of DNA-templated transcription"/>
    <property type="evidence" value="ECO:0007669"/>
    <property type="project" value="TreeGrafter"/>
</dbReference>
<name>A0A9E9M190_9BURK</name>
<keyword evidence="3" id="KW-1185">Reference proteome</keyword>
<dbReference type="EMBL" id="CP098242">
    <property type="protein sequence ID" value="WAW11365.1"/>
    <property type="molecule type" value="Genomic_DNA"/>
</dbReference>
<protein>
    <submittedName>
        <fullName evidence="2">AraC family transcriptional regulator</fullName>
    </submittedName>
</protein>
<dbReference type="KEGG" id="ovb:NB640_00070"/>
<accession>A0A9E9M190</accession>
<proteinExistence type="predicted"/>
<dbReference type="PANTHER" id="PTHR43436">
    <property type="entry name" value="ARAC-FAMILY TRANSCRIPTIONAL REGULATOR"/>
    <property type="match status" value="1"/>
</dbReference>
<dbReference type="Proteomes" id="UP001156215">
    <property type="component" value="Chromosome"/>
</dbReference>
<evidence type="ECO:0000259" key="1">
    <source>
        <dbReference type="Pfam" id="PF06719"/>
    </source>
</evidence>
<dbReference type="Pfam" id="PF06719">
    <property type="entry name" value="AraC_N"/>
    <property type="match status" value="1"/>
</dbReference>
<feature type="domain" description="Transcription regulator HTH AraC N-terminal" evidence="1">
    <location>
        <begin position="2"/>
        <end position="80"/>
    </location>
</feature>
<gene>
    <name evidence="2" type="ORF">NB640_00070</name>
</gene>
<dbReference type="AlphaFoldDB" id="A0A9E9M190"/>
<organism evidence="2 3">
    <name type="scientific">Oxalobacter vibrioformis</name>
    <dbReference type="NCBI Taxonomy" id="933080"/>
    <lineage>
        <taxon>Bacteria</taxon>
        <taxon>Pseudomonadati</taxon>
        <taxon>Pseudomonadota</taxon>
        <taxon>Betaproteobacteria</taxon>
        <taxon>Burkholderiales</taxon>
        <taxon>Oxalobacteraceae</taxon>
        <taxon>Oxalobacter</taxon>
    </lineage>
</organism>
<sequence>MALNVDKFLATQLAAEILPQTRLESDEDEKNISIARVDPDVLDAFLRLLELLEKPDQIPVLSPMIIREIHYRMLIGPQGGFMRMVNTLDSQSNRIAQAITWLKDNYGKRRPCTRLSLNLNATFSSYRKAHDKVMGYFYGKNSRRPPFDRGFYAIAALISWMTMKQKGTHHVL</sequence>
<dbReference type="InterPro" id="IPR009594">
    <property type="entry name" value="Tscrpt_reg_HTH_AraC_N"/>
</dbReference>
<dbReference type="PANTHER" id="PTHR43436:SF1">
    <property type="entry name" value="TRANSCRIPTIONAL REGULATORY PROTEIN"/>
    <property type="match status" value="1"/>
</dbReference>